<protein>
    <submittedName>
        <fullName evidence="2">Uncharacterized protein</fullName>
    </submittedName>
</protein>
<comment type="caution">
    <text evidence="2">The sequence shown here is derived from an EMBL/GenBank/DDBJ whole genome shotgun (WGS) entry which is preliminary data.</text>
</comment>
<proteinExistence type="predicted"/>
<sequence length="110" mass="13060">MVQKNARWKSYFKTRMYIASFILAMVGWFILFVYLFGQFFEKELIILEGSIQSPFFIWGLRILIIALVVLLIKEKGKIKKLFESVRWAVYTTYLIGTLGWLAWFLSLFSN</sequence>
<dbReference type="Proteomes" id="UP000217784">
    <property type="component" value="Unassembled WGS sequence"/>
</dbReference>
<keyword evidence="3" id="KW-1185">Reference proteome</keyword>
<dbReference type="RefSeq" id="WP_069584447.1">
    <property type="nucleotide sequence ID" value="NZ_LMVM01000023.1"/>
</dbReference>
<feature type="transmembrane region" description="Helical" evidence="1">
    <location>
        <begin position="84"/>
        <end position="105"/>
    </location>
</feature>
<dbReference type="AlphaFoldDB" id="A0A2A2H4U8"/>
<reference evidence="2 3" key="1">
    <citation type="journal article" date="2017" name="BMC Genomics">
        <title>Genomic analysis of methanogenic archaea reveals a shift towards energy conservation.</title>
        <authorList>
            <person name="Gilmore S.P."/>
            <person name="Henske J.K."/>
            <person name="Sexton J.A."/>
            <person name="Solomon K.V."/>
            <person name="Seppala S."/>
            <person name="Yoo J.I."/>
            <person name="Huyett L.M."/>
            <person name="Pressman A."/>
            <person name="Cogan J.Z."/>
            <person name="Kivenson V."/>
            <person name="Peng X."/>
            <person name="Tan Y."/>
            <person name="Valentine D.L."/>
            <person name="O'Malley M.A."/>
        </authorList>
    </citation>
    <scope>NUCLEOTIDE SEQUENCE [LARGE SCALE GENOMIC DNA]</scope>
    <source>
        <strain evidence="2 3">M.o.H.</strain>
    </source>
</reference>
<organism evidence="2 3">
    <name type="scientific">Methanobacterium bryantii</name>
    <dbReference type="NCBI Taxonomy" id="2161"/>
    <lineage>
        <taxon>Archaea</taxon>
        <taxon>Methanobacteriati</taxon>
        <taxon>Methanobacteriota</taxon>
        <taxon>Methanomada group</taxon>
        <taxon>Methanobacteria</taxon>
        <taxon>Methanobacteriales</taxon>
        <taxon>Methanobacteriaceae</taxon>
        <taxon>Methanobacterium</taxon>
    </lineage>
</organism>
<keyword evidence="1" id="KW-0472">Membrane</keyword>
<name>A0A2A2H4U8_METBR</name>
<feature type="transmembrane region" description="Helical" evidence="1">
    <location>
        <begin position="55"/>
        <end position="72"/>
    </location>
</feature>
<dbReference type="EMBL" id="LMVM01000023">
    <property type="protein sequence ID" value="PAV04336.1"/>
    <property type="molecule type" value="Genomic_DNA"/>
</dbReference>
<evidence type="ECO:0000313" key="3">
    <source>
        <dbReference type="Proteomes" id="UP000217784"/>
    </source>
</evidence>
<dbReference type="OrthoDB" id="70307at2157"/>
<keyword evidence="1" id="KW-0812">Transmembrane</keyword>
<evidence type="ECO:0000256" key="1">
    <source>
        <dbReference type="SAM" id="Phobius"/>
    </source>
</evidence>
<keyword evidence="1" id="KW-1133">Transmembrane helix</keyword>
<accession>A0A2A2H4U8</accession>
<gene>
    <name evidence="2" type="ORF">ASJ80_05680</name>
</gene>
<feature type="transmembrane region" description="Helical" evidence="1">
    <location>
        <begin position="16"/>
        <end position="35"/>
    </location>
</feature>
<evidence type="ECO:0000313" key="2">
    <source>
        <dbReference type="EMBL" id="PAV04336.1"/>
    </source>
</evidence>